<evidence type="ECO:0000313" key="3">
    <source>
        <dbReference type="Proteomes" id="UP001194746"/>
    </source>
</evidence>
<dbReference type="EMBL" id="VCAU01000241">
    <property type="protein sequence ID" value="KAF9882670.1"/>
    <property type="molecule type" value="Genomic_DNA"/>
</dbReference>
<gene>
    <name evidence="2" type="ORF">FE257_005655</name>
</gene>
<proteinExistence type="predicted"/>
<feature type="region of interest" description="Disordered" evidence="1">
    <location>
        <begin position="99"/>
        <end position="120"/>
    </location>
</feature>
<reference evidence="2" key="1">
    <citation type="journal article" date="2019" name="Beilstein J. Org. Chem.">
        <title>Nanangenines: drimane sesquiterpenoids as the dominant metabolite cohort of a novel Australian fungus, Aspergillus nanangensis.</title>
        <authorList>
            <person name="Lacey H.J."/>
            <person name="Gilchrist C.L.M."/>
            <person name="Crombie A."/>
            <person name="Kalaitzis J.A."/>
            <person name="Vuong D."/>
            <person name="Rutledge P.J."/>
            <person name="Turner P."/>
            <person name="Pitt J.I."/>
            <person name="Lacey E."/>
            <person name="Chooi Y.H."/>
            <person name="Piggott A.M."/>
        </authorList>
    </citation>
    <scope>NUCLEOTIDE SEQUENCE</scope>
    <source>
        <strain evidence="2">MST-FP2251</strain>
    </source>
</reference>
<sequence>MSGMLKIKCDHDGAGPYLNPEVKTFYCAIPEQTFSSDDLGRISRSPPRPRHTRVLACMDLLSIMVAKQCSKNWTWISFRRANPRVTLAVTLAVIRKSTVSYSDGEDESEDDEAFDDEGQLPPEHYLAQAKGFDVSQL</sequence>
<protein>
    <submittedName>
        <fullName evidence="2">Uncharacterized protein</fullName>
    </submittedName>
</protein>
<evidence type="ECO:0000256" key="1">
    <source>
        <dbReference type="SAM" id="MobiDB-lite"/>
    </source>
</evidence>
<organism evidence="2 3">
    <name type="scientific">Aspergillus nanangensis</name>
    <dbReference type="NCBI Taxonomy" id="2582783"/>
    <lineage>
        <taxon>Eukaryota</taxon>
        <taxon>Fungi</taxon>
        <taxon>Dikarya</taxon>
        <taxon>Ascomycota</taxon>
        <taxon>Pezizomycotina</taxon>
        <taxon>Eurotiomycetes</taxon>
        <taxon>Eurotiomycetidae</taxon>
        <taxon>Eurotiales</taxon>
        <taxon>Aspergillaceae</taxon>
        <taxon>Aspergillus</taxon>
        <taxon>Aspergillus subgen. Circumdati</taxon>
    </lineage>
</organism>
<name>A0AAD4GMT1_ASPNN</name>
<comment type="caution">
    <text evidence="2">The sequence shown here is derived from an EMBL/GenBank/DDBJ whole genome shotgun (WGS) entry which is preliminary data.</text>
</comment>
<reference evidence="2" key="2">
    <citation type="submission" date="2020-02" db="EMBL/GenBank/DDBJ databases">
        <authorList>
            <person name="Gilchrist C.L.M."/>
            <person name="Chooi Y.-H."/>
        </authorList>
    </citation>
    <scope>NUCLEOTIDE SEQUENCE</scope>
    <source>
        <strain evidence="2">MST-FP2251</strain>
    </source>
</reference>
<evidence type="ECO:0000313" key="2">
    <source>
        <dbReference type="EMBL" id="KAF9882670.1"/>
    </source>
</evidence>
<dbReference type="AlphaFoldDB" id="A0AAD4GMT1"/>
<keyword evidence="3" id="KW-1185">Reference proteome</keyword>
<feature type="compositionally biased region" description="Acidic residues" evidence="1">
    <location>
        <begin position="103"/>
        <end position="118"/>
    </location>
</feature>
<dbReference type="Proteomes" id="UP001194746">
    <property type="component" value="Unassembled WGS sequence"/>
</dbReference>
<accession>A0AAD4GMT1</accession>